<feature type="transmembrane region" description="Helical" evidence="7">
    <location>
        <begin position="12"/>
        <end position="34"/>
    </location>
</feature>
<keyword evidence="5 7" id="KW-1133">Transmembrane helix</keyword>
<feature type="transmembrane region" description="Helical" evidence="7">
    <location>
        <begin position="399"/>
        <end position="420"/>
    </location>
</feature>
<proteinExistence type="predicted"/>
<feature type="transmembrane region" description="Helical" evidence="7">
    <location>
        <begin position="101"/>
        <end position="126"/>
    </location>
</feature>
<dbReference type="FunFam" id="1.20.1250.20:FF:000003">
    <property type="entry name" value="Solute carrier family 17 member 3"/>
    <property type="match status" value="1"/>
</dbReference>
<dbReference type="InterPro" id="IPR020846">
    <property type="entry name" value="MFS_dom"/>
</dbReference>
<evidence type="ECO:0000256" key="1">
    <source>
        <dbReference type="ARBA" id="ARBA00004141"/>
    </source>
</evidence>
<dbReference type="PROSITE" id="PS50850">
    <property type="entry name" value="MFS"/>
    <property type="match status" value="1"/>
</dbReference>
<evidence type="ECO:0000256" key="5">
    <source>
        <dbReference type="ARBA" id="ARBA00022989"/>
    </source>
</evidence>
<reference evidence="9 10" key="1">
    <citation type="submission" date="2016-07" db="EMBL/GenBank/DDBJ databases">
        <title>Pervasive Adenine N6-methylation of Active Genes in Fungi.</title>
        <authorList>
            <consortium name="DOE Joint Genome Institute"/>
            <person name="Mondo S.J."/>
            <person name="Dannebaum R.O."/>
            <person name="Kuo R.C."/>
            <person name="Labutti K."/>
            <person name="Haridas S."/>
            <person name="Kuo A."/>
            <person name="Salamov A."/>
            <person name="Ahrendt S.R."/>
            <person name="Lipzen A."/>
            <person name="Sullivan W."/>
            <person name="Andreopoulos W.B."/>
            <person name="Clum A."/>
            <person name="Lindquist E."/>
            <person name="Daum C."/>
            <person name="Ramamoorthy G.K."/>
            <person name="Gryganskyi A."/>
            <person name="Culley D."/>
            <person name="Magnuson J.K."/>
            <person name="James T.Y."/>
            <person name="O'Malley M.A."/>
            <person name="Stajich J.E."/>
            <person name="Spatafora J.W."/>
            <person name="Visel A."/>
            <person name="Grigoriev I.V."/>
        </authorList>
    </citation>
    <scope>NUCLEOTIDE SEQUENCE [LARGE SCALE GENOMIC DNA]</scope>
    <source>
        <strain evidence="9 10">CBS 931.73</strain>
    </source>
</reference>
<evidence type="ECO:0000313" key="10">
    <source>
        <dbReference type="Proteomes" id="UP000193498"/>
    </source>
</evidence>
<feature type="transmembrane region" description="Helical" evidence="7">
    <location>
        <begin position="236"/>
        <end position="257"/>
    </location>
</feature>
<dbReference type="STRING" id="1314790.A0A1Y1WC60"/>
<protein>
    <submittedName>
        <fullName evidence="9">MFS general substrate transporter</fullName>
    </submittedName>
</protein>
<keyword evidence="10" id="KW-1185">Reference proteome</keyword>
<gene>
    <name evidence="9" type="ORF">K493DRAFT_321787</name>
</gene>
<feature type="transmembrane region" description="Helical" evidence="7">
    <location>
        <begin position="277"/>
        <end position="299"/>
    </location>
</feature>
<evidence type="ECO:0000256" key="2">
    <source>
        <dbReference type="ARBA" id="ARBA00022448"/>
    </source>
</evidence>
<dbReference type="SUPFAM" id="SSF103473">
    <property type="entry name" value="MFS general substrate transporter"/>
    <property type="match status" value="1"/>
</dbReference>
<feature type="transmembrane region" description="Helical" evidence="7">
    <location>
        <begin position="66"/>
        <end position="89"/>
    </location>
</feature>
<name>A0A1Y1WC60_9FUNG</name>
<dbReference type="GO" id="GO:0016020">
    <property type="term" value="C:membrane"/>
    <property type="evidence" value="ECO:0007669"/>
    <property type="project" value="UniProtKB-SubCell"/>
</dbReference>
<dbReference type="InterPro" id="IPR011701">
    <property type="entry name" value="MFS"/>
</dbReference>
<keyword evidence="6 7" id="KW-0472">Membrane</keyword>
<dbReference type="Gene3D" id="1.20.1250.20">
    <property type="entry name" value="MFS general substrate transporter like domains"/>
    <property type="match status" value="2"/>
</dbReference>
<dbReference type="Pfam" id="PF07690">
    <property type="entry name" value="MFS_1"/>
    <property type="match status" value="1"/>
</dbReference>
<dbReference type="CDD" id="cd17380">
    <property type="entry name" value="MFS_SLC17A9_like"/>
    <property type="match status" value="1"/>
</dbReference>
<feature type="transmembrane region" description="Helical" evidence="7">
    <location>
        <begin position="41"/>
        <end position="60"/>
    </location>
</feature>
<keyword evidence="2" id="KW-0813">Transport</keyword>
<dbReference type="InParanoid" id="A0A1Y1WC60"/>
<dbReference type="PANTHER" id="PTHR11662">
    <property type="entry name" value="SOLUTE CARRIER FAMILY 17"/>
    <property type="match status" value="1"/>
</dbReference>
<dbReference type="InterPro" id="IPR050382">
    <property type="entry name" value="MFS_Na/Anion_cotransporter"/>
</dbReference>
<evidence type="ECO:0000256" key="4">
    <source>
        <dbReference type="ARBA" id="ARBA00022847"/>
    </source>
</evidence>
<dbReference type="PANTHER" id="PTHR11662:SF446">
    <property type="entry name" value="SODIUM-DEPENDENT PHOSPHATE TRANSPORT PROTEIN 1, CHLOROPLASTIC"/>
    <property type="match status" value="1"/>
</dbReference>
<dbReference type="EMBL" id="MCFE01001078">
    <property type="protein sequence ID" value="ORX71022.1"/>
    <property type="molecule type" value="Genomic_DNA"/>
</dbReference>
<dbReference type="InterPro" id="IPR044777">
    <property type="entry name" value="SLC17A9-like"/>
</dbReference>
<dbReference type="GO" id="GO:0015293">
    <property type="term" value="F:symporter activity"/>
    <property type="evidence" value="ECO:0007669"/>
    <property type="project" value="UniProtKB-KW"/>
</dbReference>
<organism evidence="9 10">
    <name type="scientific">Basidiobolus meristosporus CBS 931.73</name>
    <dbReference type="NCBI Taxonomy" id="1314790"/>
    <lineage>
        <taxon>Eukaryota</taxon>
        <taxon>Fungi</taxon>
        <taxon>Fungi incertae sedis</taxon>
        <taxon>Zoopagomycota</taxon>
        <taxon>Entomophthoromycotina</taxon>
        <taxon>Basidiobolomycetes</taxon>
        <taxon>Basidiobolales</taxon>
        <taxon>Basidiobolaceae</taxon>
        <taxon>Basidiobolus</taxon>
    </lineage>
</organism>
<feature type="transmembrane region" description="Helical" evidence="7">
    <location>
        <begin position="369"/>
        <end position="393"/>
    </location>
</feature>
<evidence type="ECO:0000256" key="7">
    <source>
        <dbReference type="SAM" id="Phobius"/>
    </source>
</evidence>
<feature type="transmembrane region" description="Helical" evidence="7">
    <location>
        <begin position="311"/>
        <end position="331"/>
    </location>
</feature>
<comment type="caution">
    <text evidence="9">The sequence shown here is derived from an EMBL/GenBank/DDBJ whole genome shotgun (WGS) entry which is preliminary data.</text>
</comment>
<comment type="subcellular location">
    <subcellularLocation>
        <location evidence="1">Membrane</location>
        <topology evidence="1">Multi-pass membrane protein</topology>
    </subcellularLocation>
</comment>
<dbReference type="OrthoDB" id="6730379at2759"/>
<dbReference type="AlphaFoldDB" id="A0A1Y1WC60"/>
<accession>A0A1Y1WC60</accession>
<evidence type="ECO:0000256" key="6">
    <source>
        <dbReference type="ARBA" id="ARBA00023136"/>
    </source>
</evidence>
<keyword evidence="4" id="KW-0769">Symport</keyword>
<evidence type="ECO:0000313" key="9">
    <source>
        <dbReference type="EMBL" id="ORX71022.1"/>
    </source>
</evidence>
<feature type="domain" description="Major facilitator superfamily (MFS) profile" evidence="8">
    <location>
        <begin position="1"/>
        <end position="425"/>
    </location>
</feature>
<feature type="transmembrane region" description="Helical" evidence="7">
    <location>
        <begin position="337"/>
        <end position="357"/>
    </location>
</feature>
<evidence type="ECO:0000256" key="3">
    <source>
        <dbReference type="ARBA" id="ARBA00022692"/>
    </source>
</evidence>
<evidence type="ECO:0000259" key="8">
    <source>
        <dbReference type="PROSITE" id="PS50850"/>
    </source>
</evidence>
<keyword evidence="3 7" id="KW-0812">Transmembrane</keyword>
<feature type="transmembrane region" description="Helical" evidence="7">
    <location>
        <begin position="132"/>
        <end position="151"/>
    </location>
</feature>
<sequence>MSEEYSWSSTTQGLILSAFFYGYICTQVLGGFLADKFGGKSVLALGAFLWSLFTLATPWVAHHVFLLFACRMLLGAGEGLGFPAIHSLIAQWIPHHESSRAVATVTAASYAGAILALLISAPIAASSLGWKWIFYIFAIMGFGWNIPWYIFGASTPDQCSELSSLRSMYDGKKDNQIPSYTPLGGDLESVTEGGEEYHRDLDSSKAVGEEEVLVQNNQQRLDNRIPWCKILRAKEVWAILINQFCNSWGFYVLLSWLPTYYKDVFNVDLNELGYFSVLPYIVQGLVGLASGFIGDYAIYRLGIPVVTVRRVAQCVGMLGPGVFLLLAGYTATSVTIGMVYISLALGFNSLTLIGVSISQLDIAPRFAGIIFGIGNTAATLPGILGVTVTGLLLESKEAWPLVFGLAASFYFVGAWTWLFWGGGSQIVIP</sequence>
<dbReference type="InterPro" id="IPR036259">
    <property type="entry name" value="MFS_trans_sf"/>
</dbReference>
<dbReference type="Proteomes" id="UP000193498">
    <property type="component" value="Unassembled WGS sequence"/>
</dbReference>
<feature type="non-terminal residue" evidence="9">
    <location>
        <position position="1"/>
    </location>
</feature>